<proteinExistence type="predicted"/>
<comment type="caution">
    <text evidence="7">The sequence shown here is derived from an EMBL/GenBank/DDBJ whole genome shotgun (WGS) entry which is preliminary data.</text>
</comment>
<accession>A0ABQ0GP24</accession>
<feature type="region of interest" description="Disordered" evidence="6">
    <location>
        <begin position="587"/>
        <end position="616"/>
    </location>
</feature>
<keyword evidence="4" id="KW-0505">Motor protein</keyword>
<dbReference type="Proteomes" id="UP001628179">
    <property type="component" value="Unassembled WGS sequence"/>
</dbReference>
<evidence type="ECO:0000256" key="3">
    <source>
        <dbReference type="ARBA" id="ARBA00023123"/>
    </source>
</evidence>
<keyword evidence="8" id="KW-1185">Reference proteome</keyword>
<sequence>MSRTGFTFVSQRIETEKAIKRIGTASINLNVLSFPHSKTLSLENVERLKRVFRLERGCRPDELPNRIPAIIDENPLHQCLNLSGLSLERLQSAVPGDHAKLEFPRAFRLECLRGRHRVEAARHTPPYTEKRWIVDLYPANISKELKYALIDEYTNERKPDDGEFYYKIREFQGVFGTKNPYFEMRWWARLATASESTNRKERLEQLLNHAQFAPAFDAFRHIPALYGGMRLSAINKMVCLKCHDLLLFCLGEIRDFYYFVFGNDEDAMRRVTRADVEALHLTAPGACEAEAQALFGRIKAGELLKAFSDRERDDIWARLRSATTDCLVPSLFAFFENLKYLKGPADCMKRLIRPKRGETIFSALEGGFSDLSLPSGRCPIQVSRTNFKYARANAANRLDLLYRQLWLVAFREYRAVPNEGKKKLAGPIAGETDETVLFEFASLAQKFGFHSEEIHDLAHRDPDREMAYRFLKTVRKPDQYRYENPDECVTQIVNVIQEAEPVQDEDGTMDIDIDEHEKPPNRCGVPNDADQLRDRSSIFLDQLHRPLEQQGTSLSSFFIQRSIYFSFFGKELGVNLGDLEDSDGDFEFNNHRAQGRRKPSRPRNTGETLQLEEQPDRLSELEAQERGYRERLDAARAEVQQLDAKVQLLTSKQSEQQTRLEQLEQSLPETEERLRKTKKEVHDLESHVQSLKNEEVDLTRQVDQLRAEEASQQHRVGQLQNLQQGLEEQIRTNRLVIGTQNTSARAEEERQGRLRRLAEKLQELETRKLAKQSSLEKLNAEECERKARVDQLSAKENDLHTRTERLATAERELQSAVDELAAKEIEQRKRIKEQQQQQQTGSVALPEQS</sequence>
<protein>
    <submittedName>
        <fullName evidence="7">Uncharacterized protein</fullName>
    </submittedName>
</protein>
<evidence type="ECO:0000256" key="5">
    <source>
        <dbReference type="SAM" id="Coils"/>
    </source>
</evidence>
<feature type="coiled-coil region" evidence="5">
    <location>
        <begin position="618"/>
        <end position="708"/>
    </location>
</feature>
<evidence type="ECO:0000256" key="4">
    <source>
        <dbReference type="ARBA" id="ARBA00023175"/>
    </source>
</evidence>
<comment type="subcellular location">
    <subcellularLocation>
        <location evidence="1">Cytoplasm</location>
    </subcellularLocation>
</comment>
<keyword evidence="5" id="KW-0175">Coiled coil</keyword>
<reference evidence="7 8" key="1">
    <citation type="submission" date="2024-09" db="EMBL/GenBank/DDBJ databases">
        <title>Itraconazole resistance in Madurella fahalii resulting from another homologue of gene encoding cytochrome P450 14-alpha sterol demethylase (CYP51).</title>
        <authorList>
            <person name="Yoshioka I."/>
            <person name="Fahal A.H."/>
            <person name="Kaneko S."/>
            <person name="Yaguchi T."/>
        </authorList>
    </citation>
    <scope>NUCLEOTIDE SEQUENCE [LARGE SCALE GENOMIC DNA]</scope>
    <source>
        <strain evidence="7 8">IFM 68171</strain>
    </source>
</reference>
<name>A0ABQ0GP24_9PEZI</name>
<keyword evidence="3" id="KW-0518">Myosin</keyword>
<dbReference type="RefSeq" id="XP_070921207.1">
    <property type="nucleotide sequence ID" value="XM_071065106.1"/>
</dbReference>
<dbReference type="PANTHER" id="PTHR46349:SF6">
    <property type="entry name" value="MYOSIN-6-LIKE"/>
    <property type="match status" value="1"/>
</dbReference>
<evidence type="ECO:0000256" key="1">
    <source>
        <dbReference type="ARBA" id="ARBA00004496"/>
    </source>
</evidence>
<keyword evidence="2" id="KW-0963">Cytoplasm</keyword>
<dbReference type="InterPro" id="IPR022198">
    <property type="entry name" value="DUF3723"/>
</dbReference>
<dbReference type="Gene3D" id="1.10.287.1490">
    <property type="match status" value="1"/>
</dbReference>
<gene>
    <name evidence="7" type="ORF">MFIFM68171_09687</name>
</gene>
<feature type="region of interest" description="Disordered" evidence="6">
    <location>
        <begin position="827"/>
        <end position="849"/>
    </location>
</feature>
<evidence type="ECO:0000256" key="2">
    <source>
        <dbReference type="ARBA" id="ARBA00022490"/>
    </source>
</evidence>
<dbReference type="Pfam" id="PF12520">
    <property type="entry name" value="DUF3723"/>
    <property type="match status" value="1"/>
</dbReference>
<evidence type="ECO:0000256" key="6">
    <source>
        <dbReference type="SAM" id="MobiDB-lite"/>
    </source>
</evidence>
<dbReference type="GeneID" id="98180429"/>
<dbReference type="EMBL" id="BAAFSV010000005">
    <property type="protein sequence ID" value="GAB1319477.1"/>
    <property type="molecule type" value="Genomic_DNA"/>
</dbReference>
<evidence type="ECO:0000313" key="7">
    <source>
        <dbReference type="EMBL" id="GAB1319477.1"/>
    </source>
</evidence>
<organism evidence="7 8">
    <name type="scientific">Madurella fahalii</name>
    <dbReference type="NCBI Taxonomy" id="1157608"/>
    <lineage>
        <taxon>Eukaryota</taxon>
        <taxon>Fungi</taxon>
        <taxon>Dikarya</taxon>
        <taxon>Ascomycota</taxon>
        <taxon>Pezizomycotina</taxon>
        <taxon>Sordariomycetes</taxon>
        <taxon>Sordariomycetidae</taxon>
        <taxon>Sordariales</taxon>
        <taxon>Sordariales incertae sedis</taxon>
        <taxon>Madurella</taxon>
    </lineage>
</organism>
<evidence type="ECO:0000313" key="8">
    <source>
        <dbReference type="Proteomes" id="UP001628179"/>
    </source>
</evidence>
<dbReference type="PANTHER" id="PTHR46349">
    <property type="entry name" value="CINGULIN-LIKE PROTEIN 1-RELATED"/>
    <property type="match status" value="1"/>
</dbReference>